<feature type="compositionally biased region" description="Basic and acidic residues" evidence="3">
    <location>
        <begin position="252"/>
        <end position="262"/>
    </location>
</feature>
<dbReference type="PANTHER" id="PTHR28670:SF1">
    <property type="entry name" value="UV-STIMULATED SCAFFOLD PROTEIN A"/>
    <property type="match status" value="1"/>
</dbReference>
<dbReference type="PANTHER" id="PTHR28670">
    <property type="entry name" value="UV-STIMULATED SCAFFOLD PROTEIN A"/>
    <property type="match status" value="1"/>
</dbReference>
<dbReference type="GO" id="GO:0006283">
    <property type="term" value="P:transcription-coupled nucleotide-excision repair"/>
    <property type="evidence" value="ECO:0007669"/>
    <property type="project" value="TreeGrafter"/>
</dbReference>
<dbReference type="InterPro" id="IPR018610">
    <property type="entry name" value="UVSSA"/>
</dbReference>
<sequence>MDHAQRDKLSELVEELTTSGEPQLNPNKLKEVKKICKVSNDYIEHFYHLTMTQLAQEHAEIRLSAFQMVSELFTRSHHFRVLLVDNFQEFLDLTVETDSDEPLPPPKEVARKLKTIAIKTVQEWQATYGEAYKKLALGYHFLKQVKKVDFHDVQARTLAERKREEERQKRLERIYKDKVEKATKEMEDASEEIEECLTEINNCIKLLLPAEFDLSDLDTSTPANNSTVSVSSVPNEKASTSSDLDEQPCCSKDLELQREPKNTETSTATKTNEEKEEEDPSDEDSDIEDVLVEDAFIRNTGLISHKYSLDLNLSTGE</sequence>
<dbReference type="GO" id="GO:0005694">
    <property type="term" value="C:chromosome"/>
    <property type="evidence" value="ECO:0007669"/>
    <property type="project" value="TreeGrafter"/>
</dbReference>
<evidence type="ECO:0000313" key="5">
    <source>
        <dbReference type="Proteomes" id="UP000193380"/>
    </source>
</evidence>
<dbReference type="Proteomes" id="UP000193380">
    <property type="component" value="Unassembled WGS sequence"/>
</dbReference>
<proteinExistence type="predicted"/>
<dbReference type="GO" id="GO:0009411">
    <property type="term" value="P:response to UV"/>
    <property type="evidence" value="ECO:0007669"/>
    <property type="project" value="InterPro"/>
</dbReference>
<feature type="compositionally biased region" description="Acidic residues" evidence="3">
    <location>
        <begin position="274"/>
        <end position="289"/>
    </location>
</feature>
<dbReference type="EMBL" id="FR906728">
    <property type="protein sequence ID" value="CDQ85288.1"/>
    <property type="molecule type" value="Genomic_DNA"/>
</dbReference>
<dbReference type="PaxDb" id="8022-A0A060Y049"/>
<dbReference type="Pfam" id="PF20867">
    <property type="entry name" value="UVSSA_N"/>
    <property type="match status" value="1"/>
</dbReference>
<protein>
    <recommendedName>
        <fullName evidence="1">UV-stimulated scaffold protein A</fullName>
    </recommendedName>
</protein>
<name>A0A060Y049_ONCMY</name>
<organism evidence="4 5">
    <name type="scientific">Oncorhynchus mykiss</name>
    <name type="common">Rainbow trout</name>
    <name type="synonym">Salmo gairdneri</name>
    <dbReference type="NCBI Taxonomy" id="8022"/>
    <lineage>
        <taxon>Eukaryota</taxon>
        <taxon>Metazoa</taxon>
        <taxon>Chordata</taxon>
        <taxon>Craniata</taxon>
        <taxon>Vertebrata</taxon>
        <taxon>Euteleostomi</taxon>
        <taxon>Actinopterygii</taxon>
        <taxon>Neopterygii</taxon>
        <taxon>Teleostei</taxon>
        <taxon>Protacanthopterygii</taxon>
        <taxon>Salmoniformes</taxon>
        <taxon>Salmonidae</taxon>
        <taxon>Salmoninae</taxon>
        <taxon>Oncorhynchus</taxon>
    </lineage>
</organism>
<gene>
    <name evidence="4" type="ORF">GSONMT00052279001</name>
</gene>
<keyword evidence="2" id="KW-0175">Coiled coil</keyword>
<dbReference type="InterPro" id="IPR049408">
    <property type="entry name" value="UVSSA_N_a-solenoid_rpt"/>
</dbReference>
<reference evidence="4" key="2">
    <citation type="submission" date="2014-03" db="EMBL/GenBank/DDBJ databases">
        <authorList>
            <person name="Genoscope - CEA"/>
        </authorList>
    </citation>
    <scope>NUCLEOTIDE SEQUENCE</scope>
</reference>
<reference evidence="4" key="1">
    <citation type="journal article" date="2014" name="Nat. Commun.">
        <title>The rainbow trout genome provides novel insights into evolution after whole-genome duplication in vertebrates.</title>
        <authorList>
            <person name="Berthelot C."/>
            <person name="Brunet F."/>
            <person name="Chalopin D."/>
            <person name="Juanchich A."/>
            <person name="Bernard M."/>
            <person name="Noel B."/>
            <person name="Bento P."/>
            <person name="Da Silva C."/>
            <person name="Labadie K."/>
            <person name="Alberti A."/>
            <person name="Aury J.M."/>
            <person name="Louis A."/>
            <person name="Dehais P."/>
            <person name="Bardou P."/>
            <person name="Montfort J."/>
            <person name="Klopp C."/>
            <person name="Cabau C."/>
            <person name="Gaspin C."/>
            <person name="Thorgaard G.H."/>
            <person name="Boussaha M."/>
            <person name="Quillet E."/>
            <person name="Guyomard R."/>
            <person name="Galiana D."/>
            <person name="Bobe J."/>
            <person name="Volff J.N."/>
            <person name="Genet C."/>
            <person name="Wincker P."/>
            <person name="Jaillon O."/>
            <person name="Roest Crollius H."/>
            <person name="Guiguen Y."/>
        </authorList>
    </citation>
    <scope>NUCLEOTIDE SEQUENCE [LARGE SCALE GENOMIC DNA]</scope>
</reference>
<feature type="coiled-coil region" evidence="2">
    <location>
        <begin position="161"/>
        <end position="206"/>
    </location>
</feature>
<feature type="compositionally biased region" description="Low complexity" evidence="3">
    <location>
        <begin position="223"/>
        <end position="235"/>
    </location>
</feature>
<evidence type="ECO:0000313" key="4">
    <source>
        <dbReference type="EMBL" id="CDQ85288.1"/>
    </source>
</evidence>
<evidence type="ECO:0000256" key="2">
    <source>
        <dbReference type="SAM" id="Coils"/>
    </source>
</evidence>
<evidence type="ECO:0000256" key="3">
    <source>
        <dbReference type="SAM" id="MobiDB-lite"/>
    </source>
</evidence>
<evidence type="ECO:0000256" key="1">
    <source>
        <dbReference type="ARBA" id="ARBA00022111"/>
    </source>
</evidence>
<accession>A0A060Y049</accession>
<feature type="region of interest" description="Disordered" evidence="3">
    <location>
        <begin position="223"/>
        <end position="289"/>
    </location>
</feature>
<dbReference type="STRING" id="8022.A0A060Y049"/>
<dbReference type="GO" id="GO:0000993">
    <property type="term" value="F:RNA polymerase II complex binding"/>
    <property type="evidence" value="ECO:0007669"/>
    <property type="project" value="TreeGrafter"/>
</dbReference>
<dbReference type="AlphaFoldDB" id="A0A060Y049"/>